<name>A0A8H4EV52_GIGMA</name>
<protein>
    <submittedName>
        <fullName evidence="1">Uncharacterized protein</fullName>
    </submittedName>
</protein>
<organism evidence="1 2">
    <name type="scientific">Gigaspora margarita</name>
    <dbReference type="NCBI Taxonomy" id="4874"/>
    <lineage>
        <taxon>Eukaryota</taxon>
        <taxon>Fungi</taxon>
        <taxon>Fungi incertae sedis</taxon>
        <taxon>Mucoromycota</taxon>
        <taxon>Glomeromycotina</taxon>
        <taxon>Glomeromycetes</taxon>
        <taxon>Diversisporales</taxon>
        <taxon>Gigasporaceae</taxon>
        <taxon>Gigaspora</taxon>
    </lineage>
</organism>
<gene>
    <name evidence="1" type="ORF">F8M41_010601</name>
</gene>
<accession>A0A8H4EV52</accession>
<dbReference type="Proteomes" id="UP000439903">
    <property type="component" value="Unassembled WGS sequence"/>
</dbReference>
<comment type="caution">
    <text evidence="1">The sequence shown here is derived from an EMBL/GenBank/DDBJ whole genome shotgun (WGS) entry which is preliminary data.</text>
</comment>
<keyword evidence="2" id="KW-1185">Reference proteome</keyword>
<dbReference type="AlphaFoldDB" id="A0A8H4EV52"/>
<proteinExistence type="predicted"/>
<evidence type="ECO:0000313" key="1">
    <source>
        <dbReference type="EMBL" id="KAF0558071.1"/>
    </source>
</evidence>
<dbReference type="EMBL" id="WTPW01000023">
    <property type="protein sequence ID" value="KAF0558071.1"/>
    <property type="molecule type" value="Genomic_DNA"/>
</dbReference>
<dbReference type="SUPFAM" id="SSF52047">
    <property type="entry name" value="RNI-like"/>
    <property type="match status" value="1"/>
</dbReference>
<reference evidence="1 2" key="1">
    <citation type="journal article" date="2019" name="Environ. Microbiol.">
        <title>At the nexus of three kingdoms: the genome of the mycorrhizal fungus Gigaspora margarita provides insights into plant, endobacterial and fungal interactions.</title>
        <authorList>
            <person name="Venice F."/>
            <person name="Ghignone S."/>
            <person name="Salvioli di Fossalunga A."/>
            <person name="Amselem J."/>
            <person name="Novero M."/>
            <person name="Xianan X."/>
            <person name="Sedzielewska Toro K."/>
            <person name="Morin E."/>
            <person name="Lipzen A."/>
            <person name="Grigoriev I.V."/>
            <person name="Henrissat B."/>
            <person name="Martin F.M."/>
            <person name="Bonfante P."/>
        </authorList>
    </citation>
    <scope>NUCLEOTIDE SEQUENCE [LARGE SCALE GENOMIC DNA]</scope>
    <source>
        <strain evidence="1 2">BEG34</strain>
    </source>
</reference>
<sequence>MILEQSLLLETLKTFCPNLKYFHILDVKFSTQLLDFIGNLKKLQFLSLGWHVEMFEEEILNLAKILPFSLQYLDLYYIPLNSNFDIFLNAPLRKLLIGGHIYKEKYLKG</sequence>
<evidence type="ECO:0000313" key="2">
    <source>
        <dbReference type="Proteomes" id="UP000439903"/>
    </source>
</evidence>